<dbReference type="VEuPathDB" id="FungiDB:SAPIO_CDS0077"/>
<accession>A0A084GHH1</accession>
<gene>
    <name evidence="7" type="ORF">SAPIO_CDS0077</name>
</gene>
<dbReference type="GO" id="GO:0005736">
    <property type="term" value="C:RNA polymerase I complex"/>
    <property type="evidence" value="ECO:0007669"/>
    <property type="project" value="TreeGrafter"/>
</dbReference>
<comment type="similarity">
    <text evidence="5">Belongs to the archaeal Rpo12/eukaryotic RPC10 RNA polymerase subunit family.</text>
</comment>
<keyword evidence="3" id="KW-0862">Zinc</keyword>
<dbReference type="InterPro" id="IPR039747">
    <property type="entry name" value="RPABC4"/>
</dbReference>
<evidence type="ECO:0000256" key="5">
    <source>
        <dbReference type="ARBA" id="ARBA00025770"/>
    </source>
</evidence>
<dbReference type="GO" id="GO:0003899">
    <property type="term" value="F:DNA-directed RNA polymerase activity"/>
    <property type="evidence" value="ECO:0007669"/>
    <property type="project" value="InterPro"/>
</dbReference>
<dbReference type="HOGENOM" id="CLU_179456_0_0_1"/>
<dbReference type="GO" id="GO:0006351">
    <property type="term" value="P:DNA-templated transcription"/>
    <property type="evidence" value="ECO:0007669"/>
    <property type="project" value="InterPro"/>
</dbReference>
<keyword evidence="2" id="KW-0479">Metal-binding</keyword>
<dbReference type="OrthoDB" id="5585087at2759"/>
<dbReference type="AlphaFoldDB" id="A0A084GHH1"/>
<evidence type="ECO:0000313" key="7">
    <source>
        <dbReference type="EMBL" id="KEZ46783.1"/>
    </source>
</evidence>
<dbReference type="PANTHER" id="PTHR12056">
    <property type="entry name" value="DNA-DIRECTED RNA POLYMERASES I, II, AND III"/>
    <property type="match status" value="1"/>
</dbReference>
<reference evidence="7 8" key="1">
    <citation type="journal article" date="2014" name="Genome Announc.">
        <title>Draft genome sequence of the pathogenic fungus Scedosporium apiospermum.</title>
        <authorList>
            <person name="Vandeputte P."/>
            <person name="Ghamrawi S."/>
            <person name="Rechenmann M."/>
            <person name="Iltis A."/>
            <person name="Giraud S."/>
            <person name="Fleury M."/>
            <person name="Thornton C."/>
            <person name="Delhaes L."/>
            <person name="Meyer W."/>
            <person name="Papon N."/>
            <person name="Bouchara J.P."/>
        </authorList>
    </citation>
    <scope>NUCLEOTIDE SEQUENCE [LARGE SCALE GENOMIC DNA]</scope>
    <source>
        <strain evidence="7 8">IHEM 14462</strain>
    </source>
</reference>
<evidence type="ECO:0000256" key="1">
    <source>
        <dbReference type="ARBA" id="ARBA00004123"/>
    </source>
</evidence>
<feature type="region of interest" description="Disordered" evidence="6">
    <location>
        <begin position="1"/>
        <end position="22"/>
    </location>
</feature>
<keyword evidence="4" id="KW-0539">Nucleus</keyword>
<dbReference type="Gene3D" id="2.20.28.30">
    <property type="entry name" value="RNA polymerase ii, chain L"/>
    <property type="match status" value="1"/>
</dbReference>
<evidence type="ECO:0000256" key="4">
    <source>
        <dbReference type="ARBA" id="ARBA00023242"/>
    </source>
</evidence>
<comment type="subcellular location">
    <subcellularLocation>
        <location evidence="1">Nucleus</location>
    </subcellularLocation>
</comment>
<dbReference type="PANTHER" id="PTHR12056:SF2">
    <property type="entry name" value="GEO11084P1"/>
    <property type="match status" value="1"/>
</dbReference>
<dbReference type="InterPro" id="IPR029040">
    <property type="entry name" value="RPABC4/Spt4"/>
</dbReference>
<protein>
    <recommendedName>
        <fullName evidence="9">DNA-directed RNA polymerase</fullName>
    </recommendedName>
</protein>
<organism evidence="7 8">
    <name type="scientific">Pseudallescheria apiosperma</name>
    <name type="common">Scedosporium apiospermum</name>
    <dbReference type="NCBI Taxonomy" id="563466"/>
    <lineage>
        <taxon>Eukaryota</taxon>
        <taxon>Fungi</taxon>
        <taxon>Dikarya</taxon>
        <taxon>Ascomycota</taxon>
        <taxon>Pezizomycotina</taxon>
        <taxon>Sordariomycetes</taxon>
        <taxon>Hypocreomycetidae</taxon>
        <taxon>Microascales</taxon>
        <taxon>Microascaceae</taxon>
        <taxon>Scedosporium</taxon>
    </lineage>
</organism>
<evidence type="ECO:0000256" key="6">
    <source>
        <dbReference type="SAM" id="MobiDB-lite"/>
    </source>
</evidence>
<dbReference type="SUPFAM" id="SSF63393">
    <property type="entry name" value="RNA polymerase subunits"/>
    <property type="match status" value="1"/>
</dbReference>
<evidence type="ECO:0000256" key="3">
    <source>
        <dbReference type="ARBA" id="ARBA00022833"/>
    </source>
</evidence>
<dbReference type="OMA" id="MTYICGD"/>
<dbReference type="SMART" id="SM00659">
    <property type="entry name" value="RPOLCX"/>
    <property type="match status" value="1"/>
</dbReference>
<evidence type="ECO:0000313" key="8">
    <source>
        <dbReference type="Proteomes" id="UP000028545"/>
    </source>
</evidence>
<keyword evidence="8" id="KW-1185">Reference proteome</keyword>
<dbReference type="EMBL" id="JOWA01000011">
    <property type="protein sequence ID" value="KEZ46783.1"/>
    <property type="molecule type" value="Genomic_DNA"/>
</dbReference>
<dbReference type="GO" id="GO:0008270">
    <property type="term" value="F:zinc ion binding"/>
    <property type="evidence" value="ECO:0007669"/>
    <property type="project" value="InterPro"/>
</dbReference>
<dbReference type="GO" id="GO:0005666">
    <property type="term" value="C:RNA polymerase III complex"/>
    <property type="evidence" value="ECO:0007669"/>
    <property type="project" value="TreeGrafter"/>
</dbReference>
<dbReference type="Pfam" id="PF03604">
    <property type="entry name" value="Zn_ribbon_RPAB4"/>
    <property type="match status" value="1"/>
</dbReference>
<dbReference type="GO" id="GO:0005665">
    <property type="term" value="C:RNA polymerase II, core complex"/>
    <property type="evidence" value="ECO:0007669"/>
    <property type="project" value="TreeGrafter"/>
</dbReference>
<proteinExistence type="inferred from homology"/>
<dbReference type="GO" id="GO:0003677">
    <property type="term" value="F:DNA binding"/>
    <property type="evidence" value="ECO:0007669"/>
    <property type="project" value="InterPro"/>
</dbReference>
<evidence type="ECO:0000256" key="2">
    <source>
        <dbReference type="ARBA" id="ARBA00022723"/>
    </source>
</evidence>
<evidence type="ECO:0008006" key="9">
    <source>
        <dbReference type="Google" id="ProtNLM"/>
    </source>
</evidence>
<sequence>MSREEYQIPTSTADHAPKPYGGVDAVSSKNPNLVYICGDCGVKSSDHQTVPFLRCKFCGCRILYKDRTKRMVQFEAR</sequence>
<comment type="caution">
    <text evidence="7">The sequence shown here is derived from an EMBL/GenBank/DDBJ whole genome shotgun (WGS) entry which is preliminary data.</text>
</comment>
<dbReference type="Proteomes" id="UP000028545">
    <property type="component" value="Unassembled WGS sequence"/>
</dbReference>
<dbReference type="RefSeq" id="XP_016646582.1">
    <property type="nucleotide sequence ID" value="XM_016782949.1"/>
</dbReference>
<dbReference type="GeneID" id="27718229"/>
<dbReference type="KEGG" id="sapo:SAPIO_CDS0077"/>
<name>A0A084GHH1_PSEDA</name>
<dbReference type="InterPro" id="IPR006591">
    <property type="entry name" value="RNAP_P/RPABC4"/>
</dbReference>